<dbReference type="AlphaFoldDB" id="A0A8H3TUJ2"/>
<sequence>MVIHPSLQEKSASMQGTGCRKSLATGHAILVTSSRGRRPATREFPSARDDRYHHLHRGSYIVPAIRSEVPCLEKRPSSTATVLPSLMGFVVGMVWYGMVWYGMVWYGMVWYGMVWYAYAASAKTDIKFTRHEQEVLEASLAVVEAQGIAAVDCDPPESFGIGARQWQSTGYGYEIASREQGPR</sequence>
<feature type="transmembrane region" description="Helical" evidence="2">
    <location>
        <begin position="104"/>
        <end position="121"/>
    </location>
</feature>
<accession>A0A8H3TUJ2</accession>
<evidence type="ECO:0000313" key="3">
    <source>
        <dbReference type="EMBL" id="GHJ87811.1"/>
    </source>
</evidence>
<reference evidence="3" key="1">
    <citation type="submission" date="2020-07" db="EMBL/GenBank/DDBJ databases">
        <title>Draft Genome Sequence of a Deep-Sea Yeast, Naganishia (Cryptococcus) liquefaciens strain N6.</title>
        <authorList>
            <person name="Han Y.W."/>
            <person name="Kajitani R."/>
            <person name="Morimoto H."/>
            <person name="Parhat M."/>
            <person name="Tsubouchi H."/>
            <person name="Bakenova O."/>
            <person name="Ogata M."/>
            <person name="Argunhan B."/>
            <person name="Aoki R."/>
            <person name="Kajiwara S."/>
            <person name="Itoh T."/>
            <person name="Iwasaki H."/>
        </authorList>
    </citation>
    <scope>NUCLEOTIDE SEQUENCE</scope>
    <source>
        <strain evidence="3">N6</strain>
    </source>
</reference>
<keyword evidence="2" id="KW-0472">Membrane</keyword>
<dbReference type="OrthoDB" id="5423012at2759"/>
<gene>
    <name evidence="3" type="ORF">NliqN6_4213</name>
</gene>
<name>A0A8H3TUJ2_9TREE</name>
<feature type="region of interest" description="Disordered" evidence="1">
    <location>
        <begin position="1"/>
        <end position="20"/>
    </location>
</feature>
<evidence type="ECO:0000256" key="2">
    <source>
        <dbReference type="SAM" id="Phobius"/>
    </source>
</evidence>
<dbReference type="EMBL" id="BLZA01000023">
    <property type="protein sequence ID" value="GHJ87811.1"/>
    <property type="molecule type" value="Genomic_DNA"/>
</dbReference>
<keyword evidence="2" id="KW-1133">Transmembrane helix</keyword>
<keyword evidence="2" id="KW-0812">Transmembrane</keyword>
<comment type="caution">
    <text evidence="3">The sequence shown here is derived from an EMBL/GenBank/DDBJ whole genome shotgun (WGS) entry which is preliminary data.</text>
</comment>
<evidence type="ECO:0000313" key="4">
    <source>
        <dbReference type="Proteomes" id="UP000620104"/>
    </source>
</evidence>
<protein>
    <submittedName>
        <fullName evidence="3">Uncharacterized protein</fullName>
    </submittedName>
</protein>
<dbReference type="Proteomes" id="UP000620104">
    <property type="component" value="Unassembled WGS sequence"/>
</dbReference>
<proteinExistence type="predicted"/>
<organism evidence="3 4">
    <name type="scientific">Naganishia liquefaciens</name>
    <dbReference type="NCBI Taxonomy" id="104408"/>
    <lineage>
        <taxon>Eukaryota</taxon>
        <taxon>Fungi</taxon>
        <taxon>Dikarya</taxon>
        <taxon>Basidiomycota</taxon>
        <taxon>Agaricomycotina</taxon>
        <taxon>Tremellomycetes</taxon>
        <taxon>Filobasidiales</taxon>
        <taxon>Filobasidiaceae</taxon>
        <taxon>Naganishia</taxon>
    </lineage>
</organism>
<keyword evidence="4" id="KW-1185">Reference proteome</keyword>
<evidence type="ECO:0000256" key="1">
    <source>
        <dbReference type="SAM" id="MobiDB-lite"/>
    </source>
</evidence>